<dbReference type="Proteomes" id="UP000033815">
    <property type="component" value="Unassembled WGS sequence"/>
</dbReference>
<sequence>MSNISLVVAVLILASLVSYDVFFKAQYRVGMLVDANISFGIPGQPGRHNIQMLVSSSRLAWASLWKFRIQRYYNGTVLKPHDGKIVVSTYIYNVEENCLSTIKGLE</sequence>
<dbReference type="EMBL" id="LCHP01000005">
    <property type="protein sequence ID" value="KKT36599.1"/>
    <property type="molecule type" value="Genomic_DNA"/>
</dbReference>
<name>A0A837I7B2_9BACT</name>
<evidence type="ECO:0000313" key="1">
    <source>
        <dbReference type="EMBL" id="KKT36599.1"/>
    </source>
</evidence>
<reference evidence="1 2" key="1">
    <citation type="journal article" date="2015" name="Nature">
        <title>rRNA introns, odd ribosomes, and small enigmatic genomes across a large radiation of phyla.</title>
        <authorList>
            <person name="Brown C.T."/>
            <person name="Hug L.A."/>
            <person name="Thomas B.C."/>
            <person name="Sharon I."/>
            <person name="Castelle C.J."/>
            <person name="Singh A."/>
            <person name="Wilkins M.J."/>
            <person name="Williams K.H."/>
            <person name="Banfield J.F."/>
        </authorList>
    </citation>
    <scope>NUCLEOTIDE SEQUENCE [LARGE SCALE GENOMIC DNA]</scope>
</reference>
<accession>A0A837I7B2</accession>
<comment type="caution">
    <text evidence="1">The sequence shown here is derived from an EMBL/GenBank/DDBJ whole genome shotgun (WGS) entry which is preliminary data.</text>
</comment>
<gene>
    <name evidence="1" type="ORF">UW25_C0005G0081</name>
</gene>
<evidence type="ECO:0000313" key="2">
    <source>
        <dbReference type="Proteomes" id="UP000033815"/>
    </source>
</evidence>
<organism evidence="1 2">
    <name type="scientific">Candidatus Nomurabacteria bacterium GW2011_GWB1_44_12</name>
    <dbReference type="NCBI Taxonomy" id="1618748"/>
    <lineage>
        <taxon>Bacteria</taxon>
        <taxon>Candidatus Nomuraibacteriota</taxon>
    </lineage>
</organism>
<dbReference type="AlphaFoldDB" id="A0A837I7B2"/>
<proteinExistence type="predicted"/>
<protein>
    <submittedName>
        <fullName evidence="1">Uncharacterized protein</fullName>
    </submittedName>
</protein>